<dbReference type="OrthoDB" id="6427379at2759"/>
<organism evidence="1 2">
    <name type="scientific">Mytilus galloprovincialis</name>
    <name type="common">Mediterranean mussel</name>
    <dbReference type="NCBI Taxonomy" id="29158"/>
    <lineage>
        <taxon>Eukaryota</taxon>
        <taxon>Metazoa</taxon>
        <taxon>Spiralia</taxon>
        <taxon>Lophotrochozoa</taxon>
        <taxon>Mollusca</taxon>
        <taxon>Bivalvia</taxon>
        <taxon>Autobranchia</taxon>
        <taxon>Pteriomorphia</taxon>
        <taxon>Mytilida</taxon>
        <taxon>Mytiloidea</taxon>
        <taxon>Mytilidae</taxon>
        <taxon>Mytilinae</taxon>
        <taxon>Mytilus</taxon>
    </lineage>
</organism>
<dbReference type="EMBL" id="UYJE01005855">
    <property type="protein sequence ID" value="VDI40952.1"/>
    <property type="molecule type" value="Genomic_DNA"/>
</dbReference>
<proteinExistence type="predicted"/>
<gene>
    <name evidence="1" type="ORF">MGAL_10B062546</name>
</gene>
<keyword evidence="2" id="KW-1185">Reference proteome</keyword>
<protein>
    <submittedName>
        <fullName evidence="1">Uncharacterized protein</fullName>
    </submittedName>
</protein>
<name>A0A8B6EY84_MYTGA</name>
<comment type="caution">
    <text evidence="1">The sequence shown here is derived from an EMBL/GenBank/DDBJ whole genome shotgun (WGS) entry which is preliminary data.</text>
</comment>
<reference evidence="1" key="1">
    <citation type="submission" date="2018-11" db="EMBL/GenBank/DDBJ databases">
        <authorList>
            <person name="Alioto T."/>
            <person name="Alioto T."/>
        </authorList>
    </citation>
    <scope>NUCLEOTIDE SEQUENCE</scope>
</reference>
<evidence type="ECO:0000313" key="2">
    <source>
        <dbReference type="Proteomes" id="UP000596742"/>
    </source>
</evidence>
<evidence type="ECO:0000313" key="1">
    <source>
        <dbReference type="EMBL" id="VDI40952.1"/>
    </source>
</evidence>
<dbReference type="AlphaFoldDB" id="A0A8B6EY84"/>
<sequence>MSKRSFEYTGEELKMAEKKFKRSCEHIVLLNQRLDDLQVRYDKSKADDRRSFRYPLRLKIAVVDGVRNMYYEYALREAQKVAEIQGKLHGYQVVIVDDESGDESVGDTA</sequence>
<dbReference type="Proteomes" id="UP000596742">
    <property type="component" value="Unassembled WGS sequence"/>
</dbReference>
<accession>A0A8B6EY84</accession>